<dbReference type="Proteomes" id="UP000291343">
    <property type="component" value="Unassembled WGS sequence"/>
</dbReference>
<organism evidence="1 2">
    <name type="scientific">Laodelphax striatellus</name>
    <name type="common">Small brown planthopper</name>
    <name type="synonym">Delphax striatella</name>
    <dbReference type="NCBI Taxonomy" id="195883"/>
    <lineage>
        <taxon>Eukaryota</taxon>
        <taxon>Metazoa</taxon>
        <taxon>Ecdysozoa</taxon>
        <taxon>Arthropoda</taxon>
        <taxon>Hexapoda</taxon>
        <taxon>Insecta</taxon>
        <taxon>Pterygota</taxon>
        <taxon>Neoptera</taxon>
        <taxon>Paraneoptera</taxon>
        <taxon>Hemiptera</taxon>
        <taxon>Auchenorrhyncha</taxon>
        <taxon>Fulgoroidea</taxon>
        <taxon>Delphacidae</taxon>
        <taxon>Criomorphinae</taxon>
        <taxon>Laodelphax</taxon>
    </lineage>
</organism>
<keyword evidence="2" id="KW-1185">Reference proteome</keyword>
<comment type="caution">
    <text evidence="1">The sequence shown here is derived from an EMBL/GenBank/DDBJ whole genome shotgun (WGS) entry which is preliminary data.</text>
</comment>
<evidence type="ECO:0000313" key="2">
    <source>
        <dbReference type="Proteomes" id="UP000291343"/>
    </source>
</evidence>
<accession>A0A482XN15</accession>
<dbReference type="InParanoid" id="A0A482XN15"/>
<reference evidence="1 2" key="1">
    <citation type="journal article" date="2017" name="Gigascience">
        <title>Genome sequence of the small brown planthopper, Laodelphax striatellus.</title>
        <authorList>
            <person name="Zhu J."/>
            <person name="Jiang F."/>
            <person name="Wang X."/>
            <person name="Yang P."/>
            <person name="Bao Y."/>
            <person name="Zhao W."/>
            <person name="Wang W."/>
            <person name="Lu H."/>
            <person name="Wang Q."/>
            <person name="Cui N."/>
            <person name="Li J."/>
            <person name="Chen X."/>
            <person name="Luo L."/>
            <person name="Yu J."/>
            <person name="Kang L."/>
            <person name="Cui F."/>
        </authorList>
    </citation>
    <scope>NUCLEOTIDE SEQUENCE [LARGE SCALE GENOMIC DNA]</scope>
    <source>
        <strain evidence="1">Lst14</strain>
    </source>
</reference>
<proteinExistence type="predicted"/>
<dbReference type="AlphaFoldDB" id="A0A482XN15"/>
<gene>
    <name evidence="1" type="ORF">LSTR_LSTR009807</name>
</gene>
<name>A0A482XN15_LAOST</name>
<dbReference type="EMBL" id="QKKF02004574">
    <property type="protein sequence ID" value="RZF47316.1"/>
    <property type="molecule type" value="Genomic_DNA"/>
</dbReference>
<evidence type="ECO:0000313" key="1">
    <source>
        <dbReference type="EMBL" id="RZF47316.1"/>
    </source>
</evidence>
<sequence length="154" mass="17174">MCKIKVDSLELGINSASSSGEISPHSFSGEEHTAVDAQELYDSLQALSDSHRKFVSLHNDDKEEEEDGVILENFKEFGDEEKGMMDNPVTITGGNKPNQVQTFRHITRPKAFTKQKMLGHPGASDFTLTLHLQLWGSRKGSFCLILTAVERHML</sequence>
<protein>
    <submittedName>
        <fullName evidence="1">Uncharacterized protein</fullName>
    </submittedName>
</protein>